<sequence>MSATDYFLAASGGRLNGTDRLFFYAPGYLTTENRYPDFHDFPLLPDGTSPLTTLLQTPARNLPSACLGSDDCMVLSARQTIQSSDRHYGS</sequence>
<evidence type="ECO:0000313" key="1">
    <source>
        <dbReference type="EMBL" id="MBF0877028.1"/>
    </source>
</evidence>
<name>A0ABR9YEC9_9PROT</name>
<reference evidence="1" key="2">
    <citation type="submission" date="2020-11" db="EMBL/GenBank/DDBJ databases">
        <title>Description of novel Gluconobacter species.</title>
        <authorList>
            <person name="Cleenwerck I."/>
            <person name="Cnockaert M."/>
            <person name="Borremans W."/>
            <person name="Wieme A.D."/>
            <person name="De Vuyst L."/>
            <person name="Vandamme P."/>
        </authorList>
    </citation>
    <scope>NUCLEOTIDE SEQUENCE</scope>
    <source>
        <strain evidence="1">LMG 27748</strain>
    </source>
</reference>
<dbReference type="RefSeq" id="WP_194255414.1">
    <property type="nucleotide sequence ID" value="NZ_JABCQO010000007.1"/>
</dbReference>
<dbReference type="EMBL" id="JABCQO010000007">
    <property type="protein sequence ID" value="MBF0877028.1"/>
    <property type="molecule type" value="Genomic_DNA"/>
</dbReference>
<dbReference type="Proteomes" id="UP000630952">
    <property type="component" value="Unassembled WGS sequence"/>
</dbReference>
<comment type="caution">
    <text evidence="1">The sequence shown here is derived from an EMBL/GenBank/DDBJ whole genome shotgun (WGS) entry which is preliminary data.</text>
</comment>
<organism evidence="1 2">
    <name type="scientific">Gluconobacter cerevisiae</name>
    <dbReference type="NCBI Taxonomy" id="1379734"/>
    <lineage>
        <taxon>Bacteria</taxon>
        <taxon>Pseudomonadati</taxon>
        <taxon>Pseudomonadota</taxon>
        <taxon>Alphaproteobacteria</taxon>
        <taxon>Acetobacterales</taxon>
        <taxon>Acetobacteraceae</taxon>
        <taxon>Gluconobacter</taxon>
    </lineage>
</organism>
<proteinExistence type="predicted"/>
<reference evidence="1" key="1">
    <citation type="submission" date="2020-04" db="EMBL/GenBank/DDBJ databases">
        <authorList>
            <person name="Sombolestani A."/>
        </authorList>
    </citation>
    <scope>NUCLEOTIDE SEQUENCE</scope>
    <source>
        <strain evidence="1">LMG 27748</strain>
    </source>
</reference>
<keyword evidence="2" id="KW-1185">Reference proteome</keyword>
<protein>
    <submittedName>
        <fullName evidence="1">Uncharacterized protein</fullName>
    </submittedName>
</protein>
<evidence type="ECO:0000313" key="2">
    <source>
        <dbReference type="Proteomes" id="UP000630952"/>
    </source>
</evidence>
<gene>
    <name evidence="1" type="ORF">HKD21_09215</name>
</gene>
<accession>A0ABR9YEC9</accession>